<accession>S8E7I1</accession>
<keyword evidence="3" id="KW-1185">Reference proteome</keyword>
<sequence>MDQRQEAIPFAAQAEAGTTPQSWSSSPWKERAGEDATGNLVFHSLASLLQLMPNSQHPNGHTIARAVIPKGTLLYHGTYIGGCPSMDWASLDLDHALMFAFGINGSLLTYTATRDIWLVYFDGCSANKHAGVVDTQDLLIWGEPGRGRGDNAKDRLAEDMSRLPAGCAWAKDHGIDGFLRMEFDFEIMYCDFEQGLKLVSYMPTVNRLSDLDPAKPPVPLPPQGPRVQCSSEATFHGLSQPEFAGEYHWVTAQAPLDDPPISYPRGWKGAFPDTELEAFHTGIWHNQFPGEFRVRIDPSSVISLFDPSLTSLVEARRSMTRDEYRAANLSKADVARVRAEIAEVMAREPGAGSGVDWQTLARVIQDRFADRLPYMQHLLHQPVFNVTAQLAKVRKQLITSLIPSMHRENVGAREWFAETAHRCAARFTEHLPREGFTKQEWVLLHAVEEVLHEVCRVYMEAWVEAFDAEAKSVVVVQALLKKWKGEFDALVDWLDWPVWIKCDPTCGVDVSIAFYLTNAR</sequence>
<proteinExistence type="predicted"/>
<gene>
    <name evidence="2" type="ORF">FOMPIDRAFT_1049423</name>
</gene>
<dbReference type="PANTHER" id="PTHR35204">
    <property type="entry name" value="YALI0A21131P"/>
    <property type="match status" value="1"/>
</dbReference>
<feature type="region of interest" description="Disordered" evidence="1">
    <location>
        <begin position="1"/>
        <end position="31"/>
    </location>
</feature>
<dbReference type="AlphaFoldDB" id="S8E7I1"/>
<name>S8E7I1_FOMSC</name>
<feature type="compositionally biased region" description="Polar residues" evidence="1">
    <location>
        <begin position="16"/>
        <end position="27"/>
    </location>
</feature>
<dbReference type="STRING" id="743788.S8E7I1"/>
<protein>
    <submittedName>
        <fullName evidence="2">Uncharacterized protein</fullName>
    </submittedName>
</protein>
<dbReference type="eggNOG" id="ENOG502QRJE">
    <property type="taxonomic scope" value="Eukaryota"/>
</dbReference>
<dbReference type="HOGENOM" id="CLU_017366_2_1_1"/>
<dbReference type="InParanoid" id="S8E7I1"/>
<dbReference type="PANTHER" id="PTHR35204:SF1">
    <property type="entry name" value="ENTEROTOXIN"/>
    <property type="match status" value="1"/>
</dbReference>
<dbReference type="Proteomes" id="UP000015241">
    <property type="component" value="Unassembled WGS sequence"/>
</dbReference>
<evidence type="ECO:0000256" key="1">
    <source>
        <dbReference type="SAM" id="MobiDB-lite"/>
    </source>
</evidence>
<dbReference type="EMBL" id="KE504147">
    <property type="protein sequence ID" value="EPT00648.1"/>
    <property type="molecule type" value="Genomic_DNA"/>
</dbReference>
<dbReference type="InterPro" id="IPR038921">
    <property type="entry name" value="YOR389W-like"/>
</dbReference>
<evidence type="ECO:0000313" key="3">
    <source>
        <dbReference type="Proteomes" id="UP000015241"/>
    </source>
</evidence>
<dbReference type="OrthoDB" id="10261782at2759"/>
<evidence type="ECO:0000313" key="2">
    <source>
        <dbReference type="EMBL" id="EPT00648.1"/>
    </source>
</evidence>
<organism evidence="2 3">
    <name type="scientific">Fomitopsis schrenkii</name>
    <name type="common">Brown rot fungus</name>
    <dbReference type="NCBI Taxonomy" id="2126942"/>
    <lineage>
        <taxon>Eukaryota</taxon>
        <taxon>Fungi</taxon>
        <taxon>Dikarya</taxon>
        <taxon>Basidiomycota</taxon>
        <taxon>Agaricomycotina</taxon>
        <taxon>Agaricomycetes</taxon>
        <taxon>Polyporales</taxon>
        <taxon>Fomitopsis</taxon>
    </lineage>
</organism>
<reference evidence="2 3" key="1">
    <citation type="journal article" date="2012" name="Science">
        <title>The Paleozoic origin of enzymatic lignin decomposition reconstructed from 31 fungal genomes.</title>
        <authorList>
            <person name="Floudas D."/>
            <person name="Binder M."/>
            <person name="Riley R."/>
            <person name="Barry K."/>
            <person name="Blanchette R.A."/>
            <person name="Henrissat B."/>
            <person name="Martinez A.T."/>
            <person name="Otillar R."/>
            <person name="Spatafora J.W."/>
            <person name="Yadav J.S."/>
            <person name="Aerts A."/>
            <person name="Benoit I."/>
            <person name="Boyd A."/>
            <person name="Carlson A."/>
            <person name="Copeland A."/>
            <person name="Coutinho P.M."/>
            <person name="de Vries R.P."/>
            <person name="Ferreira P."/>
            <person name="Findley K."/>
            <person name="Foster B."/>
            <person name="Gaskell J."/>
            <person name="Glotzer D."/>
            <person name="Gorecki P."/>
            <person name="Heitman J."/>
            <person name="Hesse C."/>
            <person name="Hori C."/>
            <person name="Igarashi K."/>
            <person name="Jurgens J.A."/>
            <person name="Kallen N."/>
            <person name="Kersten P."/>
            <person name="Kohler A."/>
            <person name="Kuees U."/>
            <person name="Kumar T.K.A."/>
            <person name="Kuo A."/>
            <person name="LaButti K."/>
            <person name="Larrondo L.F."/>
            <person name="Lindquist E."/>
            <person name="Ling A."/>
            <person name="Lombard V."/>
            <person name="Lucas S."/>
            <person name="Lundell T."/>
            <person name="Martin R."/>
            <person name="McLaughlin D.J."/>
            <person name="Morgenstern I."/>
            <person name="Morin E."/>
            <person name="Murat C."/>
            <person name="Nagy L.G."/>
            <person name="Nolan M."/>
            <person name="Ohm R.A."/>
            <person name="Patyshakuliyeva A."/>
            <person name="Rokas A."/>
            <person name="Ruiz-Duenas F.J."/>
            <person name="Sabat G."/>
            <person name="Salamov A."/>
            <person name="Samejima M."/>
            <person name="Schmutz J."/>
            <person name="Slot J.C."/>
            <person name="St John F."/>
            <person name="Stenlid J."/>
            <person name="Sun H."/>
            <person name="Sun S."/>
            <person name="Syed K."/>
            <person name="Tsang A."/>
            <person name="Wiebenga A."/>
            <person name="Young D."/>
            <person name="Pisabarro A."/>
            <person name="Eastwood D.C."/>
            <person name="Martin F."/>
            <person name="Cullen D."/>
            <person name="Grigoriev I.V."/>
            <person name="Hibbett D.S."/>
        </authorList>
    </citation>
    <scope>NUCLEOTIDE SEQUENCE</scope>
    <source>
        <strain evidence="3">FP-58527</strain>
    </source>
</reference>